<dbReference type="STRING" id="1419482.SAMN05444266_101619"/>
<dbReference type="PROSITE" id="PS50853">
    <property type="entry name" value="FN3"/>
    <property type="match status" value="1"/>
</dbReference>
<sequence>MPITSIVTQPGAASLKGAYQEIQYAVTAIAPSGETPAIIWCDIYFGNVYYKSLSTTILITGAWRFDIQDAAQEYLRSALAPNGAGDVFLAAKSLTKVFCRFRVGFYDTNGFITSEGTVPVQATGTLPAVSGTGLQSSTSFIVNSALQHEDNPDLPQHLFHYKSGVWAEKTHPLTHRPAPYKVGSGNSDYFPLVHLDNSPLKCIRLNYRFEGQTGFQQRLKCYPIPCPVITPVLLGIIINADSTQTISLGWQQLPPYATGVKVKYRKTNTADTLQAQNVIGASIAITLPLGKYDFYFTAIGDCTQVDDSTMLAIGEDRNPCQPVSGLAVTRISANIWRVSWNVVSGSSGYYLYYKKDTDPDFSQIFVPGNSYDFNNPEPNRTYTIKVSNYCNPWESDLSEITTFNVPSSYTLKLNLFAGGVSTYITEYDLAGINPISNSAGRIQGAGSNAGSSPSFYLFEKIHNDRAATAVRLHVYSSNGKQIVGNYQLFMDGVLKATSNVNTPNNTWINIPVELFNANIVDLKLNF</sequence>
<dbReference type="Proteomes" id="UP000184420">
    <property type="component" value="Unassembled WGS sequence"/>
</dbReference>
<dbReference type="AlphaFoldDB" id="A0A1M6WGT6"/>
<organism evidence="2 3">
    <name type="scientific">Chitinophaga jiangningensis</name>
    <dbReference type="NCBI Taxonomy" id="1419482"/>
    <lineage>
        <taxon>Bacteria</taxon>
        <taxon>Pseudomonadati</taxon>
        <taxon>Bacteroidota</taxon>
        <taxon>Chitinophagia</taxon>
        <taxon>Chitinophagales</taxon>
        <taxon>Chitinophagaceae</taxon>
        <taxon>Chitinophaga</taxon>
    </lineage>
</organism>
<name>A0A1M6WGT6_9BACT</name>
<dbReference type="EMBL" id="FRBL01000001">
    <property type="protein sequence ID" value="SHK92891.1"/>
    <property type="molecule type" value="Genomic_DNA"/>
</dbReference>
<accession>A0A1M6WGT6</accession>
<proteinExistence type="predicted"/>
<dbReference type="SUPFAM" id="SSF49265">
    <property type="entry name" value="Fibronectin type III"/>
    <property type="match status" value="1"/>
</dbReference>
<dbReference type="OrthoDB" id="1254943at2"/>
<dbReference type="RefSeq" id="WP_073077892.1">
    <property type="nucleotide sequence ID" value="NZ_FRBL01000001.1"/>
</dbReference>
<dbReference type="Gene3D" id="2.60.40.10">
    <property type="entry name" value="Immunoglobulins"/>
    <property type="match status" value="1"/>
</dbReference>
<dbReference type="InterPro" id="IPR036116">
    <property type="entry name" value="FN3_sf"/>
</dbReference>
<dbReference type="InterPro" id="IPR003961">
    <property type="entry name" value="FN3_dom"/>
</dbReference>
<gene>
    <name evidence="2" type="ORF">SAMN05444266_101619</name>
</gene>
<feature type="domain" description="Fibronectin type-III" evidence="1">
    <location>
        <begin position="322"/>
        <end position="408"/>
    </location>
</feature>
<protein>
    <recommendedName>
        <fullName evidence="1">Fibronectin type-III domain-containing protein</fullName>
    </recommendedName>
</protein>
<reference evidence="2 3" key="1">
    <citation type="submission" date="2016-11" db="EMBL/GenBank/DDBJ databases">
        <authorList>
            <person name="Jaros S."/>
            <person name="Januszkiewicz K."/>
            <person name="Wedrychowicz H."/>
        </authorList>
    </citation>
    <scope>NUCLEOTIDE SEQUENCE [LARGE SCALE GENOMIC DNA]</scope>
    <source>
        <strain evidence="2 3">DSM 27406</strain>
    </source>
</reference>
<evidence type="ECO:0000259" key="1">
    <source>
        <dbReference type="PROSITE" id="PS50853"/>
    </source>
</evidence>
<dbReference type="CDD" id="cd00063">
    <property type="entry name" value="FN3"/>
    <property type="match status" value="1"/>
</dbReference>
<evidence type="ECO:0000313" key="3">
    <source>
        <dbReference type="Proteomes" id="UP000184420"/>
    </source>
</evidence>
<evidence type="ECO:0000313" key="2">
    <source>
        <dbReference type="EMBL" id="SHK92891.1"/>
    </source>
</evidence>
<keyword evidence="3" id="KW-1185">Reference proteome</keyword>
<dbReference type="InterPro" id="IPR013783">
    <property type="entry name" value="Ig-like_fold"/>
</dbReference>